<evidence type="ECO:0000313" key="3">
    <source>
        <dbReference type="Proteomes" id="UP000887212"/>
    </source>
</evidence>
<gene>
    <name evidence="1" type="ORF">KAM435_39790</name>
    <name evidence="2" type="ORF">KAM436_39900</name>
</gene>
<evidence type="ECO:0000313" key="2">
    <source>
        <dbReference type="EMBL" id="GIZ95022.1"/>
    </source>
</evidence>
<comment type="caution">
    <text evidence="1">The sequence shown here is derived from an EMBL/GenBank/DDBJ whole genome shotgun (WGS) entry which is preliminary data.</text>
</comment>
<dbReference type="Proteomes" id="UP000887212">
    <property type="component" value="Unassembled WGS sequence"/>
</dbReference>
<proteinExistence type="predicted"/>
<name>A0AA37CIR6_AQUAC</name>
<dbReference type="EMBL" id="BPMT01000028">
    <property type="protein sequence ID" value="GIZ95022.1"/>
    <property type="molecule type" value="Genomic_DNA"/>
</dbReference>
<evidence type="ECO:0000313" key="1">
    <source>
        <dbReference type="EMBL" id="GIZ90652.1"/>
    </source>
</evidence>
<dbReference type="RefSeq" id="WP_203787917.1">
    <property type="nucleotide sequence ID" value="NZ_AP024354.1"/>
</dbReference>
<dbReference type="EMBL" id="BPMS01000030">
    <property type="protein sequence ID" value="GIZ90652.1"/>
    <property type="molecule type" value="Genomic_DNA"/>
</dbReference>
<dbReference type="Proteomes" id="UP000887228">
    <property type="component" value="Unassembled WGS sequence"/>
</dbReference>
<dbReference type="AlphaFoldDB" id="A0AA37CIR6"/>
<organism evidence="1 3">
    <name type="scientific">Aquipseudomonas alcaligenes</name>
    <name type="common">Pseudomonas alcaligenes</name>
    <dbReference type="NCBI Taxonomy" id="43263"/>
    <lineage>
        <taxon>Bacteria</taxon>
        <taxon>Pseudomonadati</taxon>
        <taxon>Pseudomonadota</taxon>
        <taxon>Gammaproteobacteria</taxon>
        <taxon>Pseudomonadales</taxon>
        <taxon>Pseudomonadaceae</taxon>
        <taxon>Aquipseudomonas</taxon>
    </lineage>
</organism>
<accession>A0AA37CIR6</accession>
<sequence>MGFLILIIAVALIVYFFASSKTRRDTAVESRVNRMVSSSVSSSTFPDLYYEAAKSYAISKGATAADHESASAKVVIGGTVYFVVFIRDTGGGTIITVERDSDVTKRILDDMNRMNR</sequence>
<evidence type="ECO:0000313" key="4">
    <source>
        <dbReference type="Proteomes" id="UP000887228"/>
    </source>
</evidence>
<protein>
    <submittedName>
        <fullName evidence="1">Uncharacterized protein</fullName>
    </submittedName>
</protein>
<reference evidence="1 4" key="1">
    <citation type="submission" date="2021-07" db="EMBL/GenBank/DDBJ databases">
        <title>Whole genome sequencing of carbapenem-resistant Pseudomonas spp. isolated in Japan.</title>
        <authorList>
            <person name="Suzuki M."/>
            <person name="Maehana S."/>
            <person name="Kitasato H."/>
        </authorList>
    </citation>
    <scope>NUCLEOTIDE SEQUENCE</scope>
    <source>
        <strain evidence="1">KAM435</strain>
        <strain evidence="2 4">KAM436</strain>
    </source>
</reference>